<dbReference type="EMBL" id="JAGKQM010000009">
    <property type="protein sequence ID" value="KAH0911775.1"/>
    <property type="molecule type" value="Genomic_DNA"/>
</dbReference>
<feature type="domain" description="RPW8" evidence="2">
    <location>
        <begin position="2"/>
        <end position="154"/>
    </location>
</feature>
<evidence type="ECO:0000259" key="2">
    <source>
        <dbReference type="PROSITE" id="PS51153"/>
    </source>
</evidence>
<organism evidence="3 4">
    <name type="scientific">Brassica napus</name>
    <name type="common">Rape</name>
    <dbReference type="NCBI Taxonomy" id="3708"/>
    <lineage>
        <taxon>Eukaryota</taxon>
        <taxon>Viridiplantae</taxon>
        <taxon>Streptophyta</taxon>
        <taxon>Embryophyta</taxon>
        <taxon>Tracheophyta</taxon>
        <taxon>Spermatophyta</taxon>
        <taxon>Magnoliopsida</taxon>
        <taxon>eudicotyledons</taxon>
        <taxon>Gunneridae</taxon>
        <taxon>Pentapetalae</taxon>
        <taxon>rosids</taxon>
        <taxon>malvids</taxon>
        <taxon>Brassicales</taxon>
        <taxon>Brassicaceae</taxon>
        <taxon>Brassiceae</taxon>
        <taxon>Brassica</taxon>
    </lineage>
</organism>
<dbReference type="Proteomes" id="UP000824890">
    <property type="component" value="Unassembled WGS sequence"/>
</dbReference>
<keyword evidence="4" id="KW-1185">Reference proteome</keyword>
<name>A0ABQ8C3Z8_BRANA</name>
<dbReference type="Pfam" id="PF05659">
    <property type="entry name" value="RPW8"/>
    <property type="match status" value="3"/>
</dbReference>
<sequence length="594" mass="67939">KMPIGEVIVGAALEITLQVLHEAIRKAKDRSSTKKCILDRLDATISRITPLVVHVDKISKRVEDSERKVIEELKRLLEKAVSLVEAYAELRRRNLHKKHRCKSRIKELEASLRWMVDVDVQVNQWLDIKKLVAKMSEMNTKLDKITCQPTDGSCFKSNDSTSTVFSQSSSSLEATDGSLEEDEEESPSNGSEPRIDIHLRWSSRKGRKDRAALGITLQVLHQAIIKAKDKSSTTKCILVRLDATISRITPLVVHVDKISKRVEDSERKVIEELKRLLEKAVSLVEAYAELRRRNLHKKHRYKSRIKELEASLRWMVDVDVQVNQWLDIKELVAKMSEMNTKLDKITCQPTDGSCFKSNDSTSPVLSQSSRLEATDGSSEEDEEESSSNGSEPRIDIHLRWSSRKGRKDRAALGITLQVLHEAIIKAKDRSSTKKCILDRLDAIISRITPLVVHVDKISKRVEDSERKVIEELKRLLEKAVSLVEAYAELRRRNLHKKHRCKSRIKELEASLRWMVDVDVQVNQWLDIKKLVAKMSEMNTKLDKITCQPTDATDGSSEEDEEESPSNGSEPRIDIHLRWISRKGRKDHGIRFTAK</sequence>
<protein>
    <recommendedName>
        <fullName evidence="2">RPW8 domain-containing protein</fullName>
    </recommendedName>
</protein>
<feature type="region of interest" description="Disordered" evidence="1">
    <location>
        <begin position="356"/>
        <end position="395"/>
    </location>
</feature>
<comment type="caution">
    <text evidence="3">The sequence shown here is derived from an EMBL/GenBank/DDBJ whole genome shotgun (WGS) entry which is preliminary data.</text>
</comment>
<dbReference type="InterPro" id="IPR008808">
    <property type="entry name" value="Powdery_mildew-R_dom"/>
</dbReference>
<evidence type="ECO:0000313" key="3">
    <source>
        <dbReference type="EMBL" id="KAH0911775.1"/>
    </source>
</evidence>
<feature type="region of interest" description="Disordered" evidence="1">
    <location>
        <begin position="542"/>
        <end position="573"/>
    </location>
</feature>
<accession>A0ABQ8C3Z8</accession>
<gene>
    <name evidence="3" type="ORF">HID58_035096</name>
</gene>
<feature type="domain" description="RPW8" evidence="2">
    <location>
        <begin position="398"/>
        <end position="553"/>
    </location>
</feature>
<feature type="compositionally biased region" description="Low complexity" evidence="1">
    <location>
        <begin position="158"/>
        <end position="171"/>
    </location>
</feature>
<feature type="region of interest" description="Disordered" evidence="1">
    <location>
        <begin position="158"/>
        <end position="194"/>
    </location>
</feature>
<proteinExistence type="predicted"/>
<feature type="non-terminal residue" evidence="3">
    <location>
        <position position="1"/>
    </location>
</feature>
<evidence type="ECO:0000256" key="1">
    <source>
        <dbReference type="SAM" id="MobiDB-lite"/>
    </source>
</evidence>
<feature type="compositionally biased region" description="Polar residues" evidence="1">
    <location>
        <begin position="356"/>
        <end position="371"/>
    </location>
</feature>
<evidence type="ECO:0000313" key="4">
    <source>
        <dbReference type="Proteomes" id="UP000824890"/>
    </source>
</evidence>
<feature type="domain" description="RPW8" evidence="2">
    <location>
        <begin position="199"/>
        <end position="354"/>
    </location>
</feature>
<dbReference type="PROSITE" id="PS51153">
    <property type="entry name" value="RPW8"/>
    <property type="match status" value="3"/>
</dbReference>
<reference evidence="3 4" key="1">
    <citation type="submission" date="2021-05" db="EMBL/GenBank/DDBJ databases">
        <title>Genome Assembly of Synthetic Allotetraploid Brassica napus Reveals Homoeologous Exchanges between Subgenomes.</title>
        <authorList>
            <person name="Davis J.T."/>
        </authorList>
    </citation>
    <scope>NUCLEOTIDE SEQUENCE [LARGE SCALE GENOMIC DNA]</scope>
    <source>
        <strain evidence="4">cv. Da-Ae</strain>
        <tissue evidence="3">Seedling</tissue>
    </source>
</reference>